<protein>
    <submittedName>
        <fullName evidence="1">Uncharacterized protein</fullName>
    </submittedName>
</protein>
<dbReference type="KEGG" id="vg:80512896"/>
<keyword evidence="2" id="KW-1185">Reference proteome</keyword>
<name>A0A167RCL0_9VIRU</name>
<evidence type="ECO:0000313" key="1">
    <source>
        <dbReference type="EMBL" id="ANB50534.1"/>
    </source>
</evidence>
<sequence>MSSVTIDMQKRQQDTERLKKVVKSLEKVNPEINKDILSMAQAMSDVQIIKLFNQDATDLFGEMSRIIKLLQKENECKVDSYKFLFETAIKINAKLPIDKFTLIILEYAAEIYGGDENVFLDMPIPDAKINVGNEFGLIRSEMFKSLWRILDRKNKDIIKDNITSLTTYAHAYLFKAINK</sequence>
<evidence type="ECO:0000313" key="2">
    <source>
        <dbReference type="Proteomes" id="UP000241365"/>
    </source>
</evidence>
<dbReference type="EMBL" id="KU877344">
    <property type="protein sequence ID" value="ANB50534.1"/>
    <property type="molecule type" value="Genomic_DNA"/>
</dbReference>
<proteinExistence type="predicted"/>
<organism evidence="1 2">
    <name type="scientific">Powai lake megavirus</name>
    <dbReference type="NCBI Taxonomy" id="1842663"/>
    <lineage>
        <taxon>Viruses</taxon>
        <taxon>Varidnaviria</taxon>
        <taxon>Bamfordvirae</taxon>
        <taxon>Nucleocytoviricota</taxon>
        <taxon>Megaviricetes</taxon>
        <taxon>Imitervirales</taxon>
        <taxon>Mimiviridae</taxon>
        <taxon>Megamimivirinae</taxon>
        <taxon>Megavirus</taxon>
        <taxon>Megavirus powaiense</taxon>
    </lineage>
</organism>
<accession>A0A167RCL0</accession>
<reference evidence="1 2" key="1">
    <citation type="journal article" date="2016" name="Genome Announc.">
        <title>Complete Genome Sequence of a New Megavirus Family Member Isolated from an Inland Water Lake for the First Time in India.</title>
        <authorList>
            <person name="Chatterjee A."/>
            <person name="Ali F."/>
            <person name="Bange D."/>
            <person name="Kondabagil K."/>
        </authorList>
    </citation>
    <scope>NUCLEOTIDE SEQUENCE [LARGE SCALE GENOMIC DNA]</scope>
    <source>
        <strain evidence="1">1</strain>
    </source>
</reference>
<dbReference type="Proteomes" id="UP000241365">
    <property type="component" value="Segment"/>
</dbReference>
<dbReference type="RefSeq" id="YP_010776285.1">
    <property type="nucleotide sequence ID" value="NC_075034.1"/>
</dbReference>
<dbReference type="GeneID" id="80512896"/>